<keyword evidence="5 6" id="KW-0472">Membrane</keyword>
<feature type="transmembrane region" description="Helical" evidence="6">
    <location>
        <begin position="91"/>
        <end position="107"/>
    </location>
</feature>
<dbReference type="InterPro" id="IPR045035">
    <property type="entry name" value="YSL-like"/>
</dbReference>
<gene>
    <name evidence="7" type="ORF">C7383_10133</name>
</gene>
<dbReference type="GO" id="GO:0035673">
    <property type="term" value="F:oligopeptide transmembrane transporter activity"/>
    <property type="evidence" value="ECO:0007669"/>
    <property type="project" value="InterPro"/>
</dbReference>
<protein>
    <submittedName>
        <fullName evidence="7">OPT family oligopeptide transporter</fullName>
    </submittedName>
</protein>
<feature type="transmembrane region" description="Helical" evidence="6">
    <location>
        <begin position="232"/>
        <end position="260"/>
    </location>
</feature>
<feature type="transmembrane region" description="Helical" evidence="6">
    <location>
        <begin position="506"/>
        <end position="533"/>
    </location>
</feature>
<proteinExistence type="predicted"/>
<keyword evidence="4 6" id="KW-1133">Transmembrane helix</keyword>
<feature type="transmembrane region" description="Helical" evidence="6">
    <location>
        <begin position="207"/>
        <end position="225"/>
    </location>
</feature>
<feature type="transmembrane region" description="Helical" evidence="6">
    <location>
        <begin position="355"/>
        <end position="373"/>
    </location>
</feature>
<feature type="transmembrane region" description="Helical" evidence="6">
    <location>
        <begin position="27"/>
        <end position="46"/>
    </location>
</feature>
<feature type="transmembrane region" description="Helical" evidence="6">
    <location>
        <begin position="619"/>
        <end position="636"/>
    </location>
</feature>
<dbReference type="PANTHER" id="PTHR31645">
    <property type="entry name" value="OLIGOPEPTIDE TRANSPORTER YGL114W-RELATED"/>
    <property type="match status" value="1"/>
</dbReference>
<dbReference type="Proteomes" id="UP000245412">
    <property type="component" value="Unassembled WGS sequence"/>
</dbReference>
<name>A0AB73T942_9FIRM</name>
<sequence length="652" mass="67161">MGDISDKNFKPFIAAEKTVPEFTGTSILLGIILAITFGGANAYLGLRVGMTVSASIPAAVVSMGVIRVILKKDSVLENNMVQTIGSAGESVAAGAIFTLPALFLWAREWGTEAASVTEIALIAFIGGALGVLFMVPLRKALIVKEHGVLPYPEGTACAEVILAGERGGSRASAVFAGLGISAVYKFIADGLKLFPSEVHYEIPIYKGAGIGADVLPALLGVGYICGPRISAYLLAGGITAWFVMMPLIVLFGSGTILFPAHVSVGSIYAEHGSFGVWSNYIKYIGAGAVACGGILSLVKSLPLIARIFLEAVKGFGKGGEGGSRTEQDLPMPVIAVCVLLLAAAIWLLPAVPVNLFGALMIVVFGFFFAAVSSRMVGLIGSSNNPVSGMAIATLLIASVALKAAGQGGRAGMTAAIAIGSVICIIAAIAGDTSQDLKSGYILGATPKKQQIGEIIGVLASAVAIGGILYLLDAAWGYGSPELSAPQATLMKMVVEGVMDGNLPWNLVFIGVFTALAAEVLGVPVLPFAVGLYLPIHLSIPMMAGGLVRYAIERKKNISDDKKKESVDGGVLYSSGLIAGEGLVGILLAVLAIIPSKIGGAENVGALLSSFTEGLMSEEAAKLVGIAAFALLVFSLLKFSLWKKQKTEAVDNK</sequence>
<accession>A0AB73T942</accession>
<evidence type="ECO:0000256" key="4">
    <source>
        <dbReference type="ARBA" id="ARBA00022989"/>
    </source>
</evidence>
<evidence type="ECO:0000256" key="3">
    <source>
        <dbReference type="ARBA" id="ARBA00022692"/>
    </source>
</evidence>
<dbReference type="NCBIfam" id="TIGR00733">
    <property type="entry name" value="OPT family oligopeptide transporter"/>
    <property type="match status" value="1"/>
</dbReference>
<feature type="transmembrane region" description="Helical" evidence="6">
    <location>
        <begin position="570"/>
        <end position="593"/>
    </location>
</feature>
<feature type="transmembrane region" description="Helical" evidence="6">
    <location>
        <begin position="329"/>
        <end position="349"/>
    </location>
</feature>
<dbReference type="InterPro" id="IPR004814">
    <property type="entry name" value="Oligopep_transpt"/>
</dbReference>
<evidence type="ECO:0000256" key="5">
    <source>
        <dbReference type="ARBA" id="ARBA00023136"/>
    </source>
</evidence>
<feature type="transmembrane region" description="Helical" evidence="6">
    <location>
        <begin position="52"/>
        <end position="70"/>
    </location>
</feature>
<dbReference type="PANTHER" id="PTHR31645:SF0">
    <property type="entry name" value="OLIGOPEPTIDE TRANSPORTER YGL114W-RELATED"/>
    <property type="match status" value="1"/>
</dbReference>
<dbReference type="GO" id="GO:0016020">
    <property type="term" value="C:membrane"/>
    <property type="evidence" value="ECO:0007669"/>
    <property type="project" value="UniProtKB-SubCell"/>
</dbReference>
<feature type="transmembrane region" description="Helical" evidence="6">
    <location>
        <begin position="451"/>
        <end position="471"/>
    </location>
</feature>
<keyword evidence="3 6" id="KW-0812">Transmembrane</keyword>
<comment type="caution">
    <text evidence="7">The sequence shown here is derived from an EMBL/GenBank/DDBJ whole genome shotgun (WGS) entry which is preliminary data.</text>
</comment>
<comment type="subcellular location">
    <subcellularLocation>
        <location evidence="1">Membrane</location>
        <topology evidence="1">Multi-pass membrane protein</topology>
    </subcellularLocation>
</comment>
<feature type="transmembrane region" description="Helical" evidence="6">
    <location>
        <begin position="410"/>
        <end position="430"/>
    </location>
</feature>
<organism evidence="7 8">
    <name type="scientific">Murimonas intestini</name>
    <dbReference type="NCBI Taxonomy" id="1337051"/>
    <lineage>
        <taxon>Bacteria</taxon>
        <taxon>Bacillati</taxon>
        <taxon>Bacillota</taxon>
        <taxon>Clostridia</taxon>
        <taxon>Lachnospirales</taxon>
        <taxon>Lachnospiraceae</taxon>
        <taxon>Murimonas</taxon>
    </lineage>
</organism>
<evidence type="ECO:0000256" key="2">
    <source>
        <dbReference type="ARBA" id="ARBA00022448"/>
    </source>
</evidence>
<evidence type="ECO:0000256" key="1">
    <source>
        <dbReference type="ARBA" id="ARBA00004141"/>
    </source>
</evidence>
<dbReference type="EMBL" id="QGGY01000001">
    <property type="protein sequence ID" value="PWJ78665.1"/>
    <property type="molecule type" value="Genomic_DNA"/>
</dbReference>
<feature type="transmembrane region" description="Helical" evidence="6">
    <location>
        <begin position="119"/>
        <end position="137"/>
    </location>
</feature>
<keyword evidence="8" id="KW-1185">Reference proteome</keyword>
<dbReference type="Pfam" id="PF03169">
    <property type="entry name" value="OPT"/>
    <property type="match status" value="1"/>
</dbReference>
<evidence type="ECO:0000256" key="6">
    <source>
        <dbReference type="SAM" id="Phobius"/>
    </source>
</evidence>
<dbReference type="InterPro" id="IPR004813">
    <property type="entry name" value="OPT"/>
</dbReference>
<evidence type="ECO:0000313" key="7">
    <source>
        <dbReference type="EMBL" id="PWJ78665.1"/>
    </source>
</evidence>
<feature type="transmembrane region" description="Helical" evidence="6">
    <location>
        <begin position="280"/>
        <end position="309"/>
    </location>
</feature>
<reference evidence="7 8" key="1">
    <citation type="submission" date="2018-05" db="EMBL/GenBank/DDBJ databases">
        <authorList>
            <person name="Goeker M."/>
            <person name="Huntemann M."/>
            <person name="Clum A."/>
            <person name="Pillay M."/>
            <person name="Palaniappan K."/>
            <person name="Varghese N."/>
            <person name="Mikhailova N."/>
            <person name="Stamatis D."/>
            <person name="Reddy T."/>
            <person name="Daum C."/>
            <person name="Shapiro N."/>
            <person name="Ivanova N."/>
            <person name="Kyrpides N."/>
            <person name="Woyke T."/>
        </authorList>
    </citation>
    <scope>NUCLEOTIDE SEQUENCE [LARGE SCALE GENOMIC DNA]</scope>
    <source>
        <strain evidence="7 8">DSM 26524</strain>
    </source>
</reference>
<evidence type="ECO:0000313" key="8">
    <source>
        <dbReference type="Proteomes" id="UP000245412"/>
    </source>
</evidence>
<feature type="transmembrane region" description="Helical" evidence="6">
    <location>
        <begin position="385"/>
        <end position="404"/>
    </location>
</feature>
<keyword evidence="2" id="KW-0813">Transport</keyword>
<dbReference type="AlphaFoldDB" id="A0AB73T942"/>